<accession>A0A7T0BRH5</accession>
<name>A0A7T0BRH5_9BACT</name>
<dbReference type="Proteomes" id="UP000594451">
    <property type="component" value="Chromosome"/>
</dbReference>
<dbReference type="AlphaFoldDB" id="A0A7T0BRH5"/>
<reference evidence="1 2" key="1">
    <citation type="journal article" date="2020" name="Sci. Rep.">
        <title>Morphology, ultrastructure, genomics, and phylogeny of Euplotes vanleeuwenhoeki sp. nov. and its ultra-reduced endosymbiont Candidatus Pinguicoccus supinus sp. nov.</title>
        <authorList>
            <person name="Serra V."/>
            <person name="Gammuto L."/>
            <person name="Nitla V."/>
            <person name="Castelli M."/>
            <person name="Lanzoni O."/>
            <person name="Sassera D."/>
            <person name="Bandi C."/>
            <person name="Sandeep B.V."/>
            <person name="Verni F."/>
            <person name="Modeo L."/>
            <person name="Petroni G."/>
        </authorList>
    </citation>
    <scope>NUCLEOTIDE SEQUENCE [LARGE SCALE GENOMIC DNA]</scope>
    <source>
        <strain evidence="1 2">KKR18_Esm</strain>
    </source>
</reference>
<keyword evidence="2" id="KW-1185">Reference proteome</keyword>
<dbReference type="KEGG" id="psup:E5P55_00060"/>
<gene>
    <name evidence="1" type="ORF">E5P55_00060</name>
</gene>
<evidence type="ECO:0000313" key="2">
    <source>
        <dbReference type="Proteomes" id="UP000594451"/>
    </source>
</evidence>
<proteinExistence type="predicted"/>
<evidence type="ECO:0000313" key="1">
    <source>
        <dbReference type="EMBL" id="QPJ58398.1"/>
    </source>
</evidence>
<sequence>MKNQVFLTKQLLNKLNFFFQQSFSKIKFTSITVLDIFAAKGSSLNIFTNRKPSRFVEMKFFLFEKNFSLKKNVIKNYYTVFSKAKHRRVFFYNVDVFKFDFCKLKN</sequence>
<organism evidence="1 2">
    <name type="scientific">Candidatus Pinguicoccus supinus</name>
    <dbReference type="NCBI Taxonomy" id="2529394"/>
    <lineage>
        <taxon>Bacteria</taxon>
        <taxon>Pseudomonadati</taxon>
        <taxon>Verrucomicrobiota</taxon>
        <taxon>Candidatus Pinguicoccus</taxon>
    </lineage>
</organism>
<dbReference type="EMBL" id="CP039370">
    <property type="protein sequence ID" value="QPJ58398.1"/>
    <property type="molecule type" value="Genomic_DNA"/>
</dbReference>
<protein>
    <submittedName>
        <fullName evidence="1">Uncharacterized protein</fullName>
    </submittedName>
</protein>